<evidence type="ECO:0000256" key="1">
    <source>
        <dbReference type="ARBA" id="ARBA00038310"/>
    </source>
</evidence>
<dbReference type="InterPro" id="IPR006680">
    <property type="entry name" value="Amidohydro-rel"/>
</dbReference>
<dbReference type="EMBL" id="LN891083">
    <property type="protein sequence ID" value="CUS09396.1"/>
    <property type="molecule type" value="Genomic_DNA"/>
</dbReference>
<dbReference type="SUPFAM" id="SSF51556">
    <property type="entry name" value="Metallo-dependent hydrolases"/>
    <property type="match status" value="1"/>
</dbReference>
<dbReference type="AlphaFoldDB" id="A0A292PPE0"/>
<accession>A0A292PPE0</accession>
<sequence length="363" mass="40705">MPPMIDSHIHLFTKDHLPHLAWATPGSSLYAENSIPEYLSGIPPSELANFKGFVFIEADRRYTIPSDEAISENDTSALKKAWEWPLEEFEFVYRLSKTHTYGKYVLGIVPWAPMNLGALAVERFYGLLDAEGEVNAERRGALKGFRYLVQDKPSGTIGDVKFRESMGWVWKKGLVVEIGVDTRSGGLWQLEEAVKAIQEVVKGSERVRDVGAFVINHLCKPNLQIVPSEIPSHPTFRAWKSNIKTLAISHPSIVMKVSGIFAELPHDESFSKLSASEKEDAVIAHVMPWISEALSTFGPDRVIWGSDWPVCKMGFEMIYPSGEFSAWETWRGLAAKVMQKLGQDKDTMEKLFSGNTARVYGLI</sequence>
<dbReference type="PANTHER" id="PTHR43569:SF2">
    <property type="entry name" value="AMIDOHYDROLASE-RELATED DOMAIN-CONTAINING PROTEIN"/>
    <property type="match status" value="1"/>
</dbReference>
<dbReference type="PANTHER" id="PTHR43569">
    <property type="entry name" value="AMIDOHYDROLASE"/>
    <property type="match status" value="1"/>
</dbReference>
<gene>
    <name evidence="3" type="ORF">GSTUAT00006518001</name>
</gene>
<reference evidence="3" key="1">
    <citation type="submission" date="2015-10" db="EMBL/GenBank/DDBJ databases">
        <authorList>
            <person name="Regsiter A."/>
            <person name="william w."/>
        </authorList>
    </citation>
    <scope>NUCLEOTIDE SEQUENCE</scope>
    <source>
        <strain evidence="3">Montdore</strain>
    </source>
</reference>
<organism evidence="3 4">
    <name type="scientific">Tuber aestivum</name>
    <name type="common">summer truffle</name>
    <dbReference type="NCBI Taxonomy" id="59557"/>
    <lineage>
        <taxon>Eukaryota</taxon>
        <taxon>Fungi</taxon>
        <taxon>Dikarya</taxon>
        <taxon>Ascomycota</taxon>
        <taxon>Pezizomycotina</taxon>
        <taxon>Pezizomycetes</taxon>
        <taxon>Pezizales</taxon>
        <taxon>Tuberaceae</taxon>
        <taxon>Tuber</taxon>
    </lineage>
</organism>
<protein>
    <recommendedName>
        <fullName evidence="2">Amidohydrolase-related domain-containing protein</fullName>
    </recommendedName>
</protein>
<dbReference type="InterPro" id="IPR052350">
    <property type="entry name" value="Metallo-dep_Lactonases"/>
</dbReference>
<keyword evidence="4" id="KW-1185">Reference proteome</keyword>
<proteinExistence type="inferred from homology"/>
<evidence type="ECO:0000259" key="2">
    <source>
        <dbReference type="Pfam" id="PF04909"/>
    </source>
</evidence>
<name>A0A292PPE0_9PEZI</name>
<evidence type="ECO:0000313" key="4">
    <source>
        <dbReference type="Proteomes" id="UP001412239"/>
    </source>
</evidence>
<evidence type="ECO:0000313" key="3">
    <source>
        <dbReference type="EMBL" id="CUS09396.1"/>
    </source>
</evidence>
<dbReference type="Pfam" id="PF04909">
    <property type="entry name" value="Amidohydro_2"/>
    <property type="match status" value="1"/>
</dbReference>
<dbReference type="InterPro" id="IPR032466">
    <property type="entry name" value="Metal_Hydrolase"/>
</dbReference>
<dbReference type="GO" id="GO:0016787">
    <property type="term" value="F:hydrolase activity"/>
    <property type="evidence" value="ECO:0007669"/>
    <property type="project" value="InterPro"/>
</dbReference>
<dbReference type="Proteomes" id="UP001412239">
    <property type="component" value="Unassembled WGS sequence"/>
</dbReference>
<comment type="similarity">
    <text evidence="1">Belongs to the metallo-dependent hydrolases superfamily.</text>
</comment>
<dbReference type="Gene3D" id="3.20.20.140">
    <property type="entry name" value="Metal-dependent hydrolases"/>
    <property type="match status" value="1"/>
</dbReference>
<feature type="domain" description="Amidohydrolase-related" evidence="2">
    <location>
        <begin position="213"/>
        <end position="362"/>
    </location>
</feature>